<sequence>MPPACQKAASRRACMEADKVSDTVSAGQNNIEPVYHSKLIIIT</sequence>
<evidence type="ECO:0000313" key="2">
    <source>
        <dbReference type="Proteomes" id="UP000736787"/>
    </source>
</evidence>
<reference evidence="1" key="1">
    <citation type="submission" date="2018-10" db="EMBL/GenBank/DDBJ databases">
        <title>Effector identification in a new, highly contiguous assembly of the strawberry crown rot pathogen Phytophthora cactorum.</title>
        <authorList>
            <person name="Armitage A.D."/>
            <person name="Nellist C.F."/>
            <person name="Bates H."/>
            <person name="Vickerstaff R.J."/>
            <person name="Harrison R.J."/>
        </authorList>
    </citation>
    <scope>NUCLEOTIDE SEQUENCE</scope>
    <source>
        <strain evidence="1">4040</strain>
    </source>
</reference>
<gene>
    <name evidence="1" type="ORF">PC117_g689</name>
</gene>
<dbReference type="AlphaFoldDB" id="A0A8T1LVD6"/>
<protein>
    <submittedName>
        <fullName evidence="1">Uncharacterized protein</fullName>
    </submittedName>
</protein>
<name>A0A8T1LVD6_9STRA</name>
<organism evidence="1 2">
    <name type="scientific">Phytophthora cactorum</name>
    <dbReference type="NCBI Taxonomy" id="29920"/>
    <lineage>
        <taxon>Eukaryota</taxon>
        <taxon>Sar</taxon>
        <taxon>Stramenopiles</taxon>
        <taxon>Oomycota</taxon>
        <taxon>Peronosporomycetes</taxon>
        <taxon>Peronosporales</taxon>
        <taxon>Peronosporaceae</taxon>
        <taxon>Phytophthora</taxon>
    </lineage>
</organism>
<evidence type="ECO:0000313" key="1">
    <source>
        <dbReference type="EMBL" id="KAG2955064.1"/>
    </source>
</evidence>
<comment type="caution">
    <text evidence="1">The sequence shown here is derived from an EMBL/GenBank/DDBJ whole genome shotgun (WGS) entry which is preliminary data.</text>
</comment>
<dbReference type="EMBL" id="RCMK01000007">
    <property type="protein sequence ID" value="KAG2955064.1"/>
    <property type="molecule type" value="Genomic_DNA"/>
</dbReference>
<proteinExistence type="predicted"/>
<accession>A0A8T1LVD6</accession>
<dbReference type="Proteomes" id="UP000736787">
    <property type="component" value="Unassembled WGS sequence"/>
</dbReference>